<dbReference type="AlphaFoldDB" id="A0A4Y2FXC7"/>
<dbReference type="Proteomes" id="UP000499080">
    <property type="component" value="Unassembled WGS sequence"/>
</dbReference>
<dbReference type="EMBL" id="BGPR01001087">
    <property type="protein sequence ID" value="GBM45059.1"/>
    <property type="molecule type" value="Genomic_DNA"/>
</dbReference>
<protein>
    <submittedName>
        <fullName evidence="2">Uncharacterized protein</fullName>
    </submittedName>
</protein>
<accession>A0A4Y2FXC7</accession>
<feature type="region of interest" description="Disordered" evidence="1">
    <location>
        <begin position="1"/>
        <end position="22"/>
    </location>
</feature>
<sequence>MSLQCRREPCRPGHLDKKLTDKEERARLRAVREESRQFKYVSASTSSASYEPLQEDSSSNSSENMDSEDFPTLIGSLEPLTSKSVMRKNFITPKLVVALDRCQLSMRDSAFILKATIDALGCNNDGFPIKKSINDFMSVKSQSLFSRLKTNDSFLNESPFSWANKASFLDAEKTVSMHRAVNDAAERAEK</sequence>
<evidence type="ECO:0000313" key="2">
    <source>
        <dbReference type="EMBL" id="GBM45059.1"/>
    </source>
</evidence>
<name>A0A4Y2FXC7_ARAVE</name>
<feature type="region of interest" description="Disordered" evidence="1">
    <location>
        <begin position="34"/>
        <end position="70"/>
    </location>
</feature>
<evidence type="ECO:0000256" key="1">
    <source>
        <dbReference type="SAM" id="MobiDB-lite"/>
    </source>
</evidence>
<organism evidence="2 3">
    <name type="scientific">Araneus ventricosus</name>
    <name type="common">Orbweaver spider</name>
    <name type="synonym">Epeira ventricosa</name>
    <dbReference type="NCBI Taxonomy" id="182803"/>
    <lineage>
        <taxon>Eukaryota</taxon>
        <taxon>Metazoa</taxon>
        <taxon>Ecdysozoa</taxon>
        <taxon>Arthropoda</taxon>
        <taxon>Chelicerata</taxon>
        <taxon>Arachnida</taxon>
        <taxon>Araneae</taxon>
        <taxon>Araneomorphae</taxon>
        <taxon>Entelegynae</taxon>
        <taxon>Araneoidea</taxon>
        <taxon>Araneidae</taxon>
        <taxon>Araneus</taxon>
    </lineage>
</organism>
<proteinExistence type="predicted"/>
<gene>
    <name evidence="2" type="ORF">AVEN_98902_1</name>
</gene>
<feature type="compositionally biased region" description="Low complexity" evidence="1">
    <location>
        <begin position="55"/>
        <end position="64"/>
    </location>
</feature>
<keyword evidence="3" id="KW-1185">Reference proteome</keyword>
<comment type="caution">
    <text evidence="2">The sequence shown here is derived from an EMBL/GenBank/DDBJ whole genome shotgun (WGS) entry which is preliminary data.</text>
</comment>
<reference evidence="2 3" key="1">
    <citation type="journal article" date="2019" name="Sci. Rep.">
        <title>Orb-weaving spider Araneus ventricosus genome elucidates the spidroin gene catalogue.</title>
        <authorList>
            <person name="Kono N."/>
            <person name="Nakamura H."/>
            <person name="Ohtoshi R."/>
            <person name="Moran D.A.P."/>
            <person name="Shinohara A."/>
            <person name="Yoshida Y."/>
            <person name="Fujiwara M."/>
            <person name="Mori M."/>
            <person name="Tomita M."/>
            <person name="Arakawa K."/>
        </authorList>
    </citation>
    <scope>NUCLEOTIDE SEQUENCE [LARGE SCALE GENOMIC DNA]</scope>
</reference>
<evidence type="ECO:0000313" key="3">
    <source>
        <dbReference type="Proteomes" id="UP000499080"/>
    </source>
</evidence>